<dbReference type="EMBL" id="CM037622">
    <property type="protein sequence ID" value="KAH8003203.1"/>
    <property type="molecule type" value="Genomic_DNA"/>
</dbReference>
<keyword evidence="2" id="KW-1185">Reference proteome</keyword>
<dbReference type="Proteomes" id="UP000827872">
    <property type="component" value="Linkage Group LG09"/>
</dbReference>
<reference evidence="1" key="1">
    <citation type="submission" date="2021-08" db="EMBL/GenBank/DDBJ databases">
        <title>The first chromosome-level gecko genome reveals the dynamic sex chromosomes of Neotropical dwarf geckos (Sphaerodactylidae: Sphaerodactylus).</title>
        <authorList>
            <person name="Pinto B.J."/>
            <person name="Keating S.E."/>
            <person name="Gamble T."/>
        </authorList>
    </citation>
    <scope>NUCLEOTIDE SEQUENCE</scope>
    <source>
        <strain evidence="1">TG3544</strain>
    </source>
</reference>
<organism evidence="1 2">
    <name type="scientific">Sphaerodactylus townsendi</name>
    <dbReference type="NCBI Taxonomy" id="933632"/>
    <lineage>
        <taxon>Eukaryota</taxon>
        <taxon>Metazoa</taxon>
        <taxon>Chordata</taxon>
        <taxon>Craniata</taxon>
        <taxon>Vertebrata</taxon>
        <taxon>Euteleostomi</taxon>
        <taxon>Lepidosauria</taxon>
        <taxon>Squamata</taxon>
        <taxon>Bifurcata</taxon>
        <taxon>Gekkota</taxon>
        <taxon>Sphaerodactylidae</taxon>
        <taxon>Sphaerodactylus</taxon>
    </lineage>
</organism>
<name>A0ACB8FD55_9SAUR</name>
<accession>A0ACB8FD55</accession>
<gene>
    <name evidence="1" type="ORF">K3G42_015200</name>
</gene>
<evidence type="ECO:0000313" key="2">
    <source>
        <dbReference type="Proteomes" id="UP000827872"/>
    </source>
</evidence>
<sequence length="123" mass="13442">MSKAFVSSHSFHADADFCYKAAAFSAAAIDHPSFWRCVQKLFAAATQVSPAVMRMRRNILIPLIGWMDQRRSAGGDSAFRRPYRPLSATSSPARVDSKPPSRALPGKSSDEREIGVSKVTGKN</sequence>
<proteinExistence type="predicted"/>
<evidence type="ECO:0000313" key="1">
    <source>
        <dbReference type="EMBL" id="KAH8003203.1"/>
    </source>
</evidence>
<protein>
    <submittedName>
        <fullName evidence="1">Uncharacterized protein</fullName>
    </submittedName>
</protein>
<comment type="caution">
    <text evidence="1">The sequence shown here is derived from an EMBL/GenBank/DDBJ whole genome shotgun (WGS) entry which is preliminary data.</text>
</comment>